<evidence type="ECO:0000256" key="3">
    <source>
        <dbReference type="ARBA" id="ARBA00022989"/>
    </source>
</evidence>
<feature type="transmembrane region" description="Helical" evidence="5">
    <location>
        <begin position="109"/>
        <end position="125"/>
    </location>
</feature>
<evidence type="ECO:0000313" key="7">
    <source>
        <dbReference type="Proteomes" id="UP000520156"/>
    </source>
</evidence>
<dbReference type="EMBL" id="JACLAU010000002">
    <property type="protein sequence ID" value="MBC2650603.1"/>
    <property type="molecule type" value="Genomic_DNA"/>
</dbReference>
<organism evidence="6 7">
    <name type="scientific">Novosphingobium aerophilum</name>
    <dbReference type="NCBI Taxonomy" id="2839843"/>
    <lineage>
        <taxon>Bacteria</taxon>
        <taxon>Pseudomonadati</taxon>
        <taxon>Pseudomonadota</taxon>
        <taxon>Alphaproteobacteria</taxon>
        <taxon>Sphingomonadales</taxon>
        <taxon>Sphingomonadaceae</taxon>
        <taxon>Novosphingobium</taxon>
    </lineage>
</organism>
<dbReference type="PANTHER" id="PTHR36917">
    <property type="entry name" value="INTRACELLULAR SEPTATION PROTEIN A-RELATED"/>
    <property type="match status" value="1"/>
</dbReference>
<name>A0A7X1F5B0_9SPHN</name>
<reference evidence="6 7" key="1">
    <citation type="submission" date="2020-08" db="EMBL/GenBank/DDBJ databases">
        <title>The genome sequence of Novosphingobium flavum 4Y4.</title>
        <authorList>
            <person name="Liu Y."/>
        </authorList>
    </citation>
    <scope>NUCLEOTIDE SEQUENCE [LARGE SCALE GENOMIC DNA]</scope>
    <source>
        <strain evidence="6 7">4Y4</strain>
    </source>
</reference>
<dbReference type="PANTHER" id="PTHR36917:SF1">
    <property type="entry name" value="INNER MEMBRANE-SPANNING PROTEIN YCIB"/>
    <property type="match status" value="1"/>
</dbReference>
<comment type="subcellular location">
    <subcellularLocation>
        <location evidence="5">Cell inner membrane</location>
        <topology evidence="5">Multi-pass membrane protein</topology>
    </subcellularLocation>
</comment>
<comment type="caution">
    <text evidence="6">The sequence shown here is derived from an EMBL/GenBank/DDBJ whole genome shotgun (WGS) entry which is preliminary data.</text>
</comment>
<dbReference type="RefSeq" id="WP_185682027.1">
    <property type="nucleotide sequence ID" value="NZ_JACLAU010000002.1"/>
</dbReference>
<evidence type="ECO:0000256" key="4">
    <source>
        <dbReference type="ARBA" id="ARBA00023136"/>
    </source>
</evidence>
<protein>
    <recommendedName>
        <fullName evidence="5">Inner membrane-spanning protein YciB</fullName>
    </recommendedName>
</protein>
<feature type="transmembrane region" description="Helical" evidence="5">
    <location>
        <begin position="16"/>
        <end position="36"/>
    </location>
</feature>
<evidence type="ECO:0000256" key="5">
    <source>
        <dbReference type="HAMAP-Rule" id="MF_00189"/>
    </source>
</evidence>
<comment type="similarity">
    <text evidence="5">Belongs to the YciB family.</text>
</comment>
<feature type="transmembrane region" description="Helical" evidence="5">
    <location>
        <begin position="80"/>
        <end position="97"/>
    </location>
</feature>
<keyword evidence="1 5" id="KW-1003">Cell membrane</keyword>
<evidence type="ECO:0000256" key="2">
    <source>
        <dbReference type="ARBA" id="ARBA00022692"/>
    </source>
</evidence>
<feature type="transmembrane region" description="Helical" evidence="5">
    <location>
        <begin position="48"/>
        <end position="68"/>
    </location>
</feature>
<dbReference type="Pfam" id="PF04279">
    <property type="entry name" value="IspA"/>
    <property type="match status" value="1"/>
</dbReference>
<feature type="transmembrane region" description="Helical" evidence="5">
    <location>
        <begin position="182"/>
        <end position="201"/>
    </location>
</feature>
<proteinExistence type="inferred from homology"/>
<keyword evidence="5" id="KW-0997">Cell inner membrane</keyword>
<evidence type="ECO:0000313" key="6">
    <source>
        <dbReference type="EMBL" id="MBC2650603.1"/>
    </source>
</evidence>
<dbReference type="AlphaFoldDB" id="A0A7X1F5B0"/>
<keyword evidence="2 5" id="KW-0812">Transmembrane</keyword>
<dbReference type="GO" id="GO:0005886">
    <property type="term" value="C:plasma membrane"/>
    <property type="evidence" value="ECO:0007669"/>
    <property type="project" value="UniProtKB-SubCell"/>
</dbReference>
<sequence>MNAPASTPKSGPKSGWLNLLVDYGPLLVFFLVYRHYAPGKGEHGVQEVTAVIFGTMAFMAASIAALVFSKLRLGHISPMLWLTTAMIVGFGAITIYTQDPEWIRHKPTAVYLLFAVILFAGLWRGKALLKTLLEAAFEGLDDRGWWLLSRNWAVFFLFLAALNEGLNLKHQGQFYVSMETWIAAKLWLFMPLSFLFTFVHLPMLMRHGLGAPAEDEITGGTPHD</sequence>
<evidence type="ECO:0000256" key="1">
    <source>
        <dbReference type="ARBA" id="ARBA00022475"/>
    </source>
</evidence>
<accession>A0A7X1F5B0</accession>
<keyword evidence="3 5" id="KW-1133">Transmembrane helix</keyword>
<dbReference type="HAMAP" id="MF_00189">
    <property type="entry name" value="YciB"/>
    <property type="match status" value="1"/>
</dbReference>
<gene>
    <name evidence="5" type="primary">yciB</name>
    <name evidence="6" type="ORF">H7F49_02685</name>
</gene>
<feature type="transmembrane region" description="Helical" evidence="5">
    <location>
        <begin position="145"/>
        <end position="162"/>
    </location>
</feature>
<keyword evidence="7" id="KW-1185">Reference proteome</keyword>
<dbReference type="InterPro" id="IPR006008">
    <property type="entry name" value="YciB"/>
</dbReference>
<dbReference type="Proteomes" id="UP000520156">
    <property type="component" value="Unassembled WGS sequence"/>
</dbReference>
<comment type="function">
    <text evidence="5">Plays a role in cell envelope biogenesis, maintenance of cell envelope integrity and membrane homeostasis.</text>
</comment>
<keyword evidence="4 5" id="KW-0472">Membrane</keyword>